<evidence type="ECO:0000313" key="1">
    <source>
        <dbReference type="EMBL" id="VAV84948.1"/>
    </source>
</evidence>
<organism evidence="1">
    <name type="scientific">hydrothermal vent metagenome</name>
    <dbReference type="NCBI Taxonomy" id="652676"/>
    <lineage>
        <taxon>unclassified sequences</taxon>
        <taxon>metagenomes</taxon>
        <taxon>ecological metagenomes</taxon>
    </lineage>
</organism>
<accession>A0A3B0RAG8</accession>
<reference evidence="1" key="1">
    <citation type="submission" date="2018-06" db="EMBL/GenBank/DDBJ databases">
        <authorList>
            <person name="Zhirakovskaya E."/>
        </authorList>
    </citation>
    <scope>NUCLEOTIDE SEQUENCE</scope>
</reference>
<name>A0A3B0RAG8_9ZZZZ</name>
<sequence length="218" mass="24539">MKIITLSTFFFLCISTTLFAQTNDSNKSISIKAIDSSAKFNKDFTIKLPPIKGLTNKNIRPSFNFKPLTDFSKKPSGVDITAKSNLVDKEWEIKQKFKEGDKNTSRFAKDYSLGDIKTTSKTVVIKMRDHEYVDGDRVKLMLNNVVIHPNITLRGDFFVIDIDLQEGFNTINFIALNEGLSSPNTAQLKVFDADGNQIASNKWLITTGYKASLIILKE</sequence>
<proteinExistence type="predicted"/>
<protein>
    <recommendedName>
        <fullName evidence="2">Secreted protein</fullName>
    </recommendedName>
</protein>
<dbReference type="EMBL" id="UOEB01000192">
    <property type="protein sequence ID" value="VAV84948.1"/>
    <property type="molecule type" value="Genomic_DNA"/>
</dbReference>
<dbReference type="AlphaFoldDB" id="A0A3B0RAG8"/>
<gene>
    <name evidence="1" type="ORF">MNBD_BACTEROID02-1552</name>
</gene>
<evidence type="ECO:0008006" key="2">
    <source>
        <dbReference type="Google" id="ProtNLM"/>
    </source>
</evidence>